<protein>
    <submittedName>
        <fullName evidence="1">Uncharacterized protein</fullName>
    </submittedName>
</protein>
<gene>
    <name evidence="1" type="ORF">BAL341_1376</name>
</gene>
<proteinExistence type="predicted"/>
<evidence type="ECO:0000313" key="1">
    <source>
        <dbReference type="EMBL" id="VHO03376.1"/>
    </source>
</evidence>
<dbReference type="EMBL" id="CAAJGR010000082">
    <property type="protein sequence ID" value="VHO03376.1"/>
    <property type="molecule type" value="Genomic_DNA"/>
</dbReference>
<accession>A0A486XP39</accession>
<name>A0A486XP39_9GAMM</name>
<sequence length="40" mass="4586">MQLTRQLLALQRYTAVNCGWNLDFVITECLSERASVSELL</sequence>
<organism evidence="1">
    <name type="scientific">Rheinheimera sp. BAL341</name>
    <dbReference type="NCBI Taxonomy" id="1708203"/>
    <lineage>
        <taxon>Bacteria</taxon>
        <taxon>Pseudomonadati</taxon>
        <taxon>Pseudomonadota</taxon>
        <taxon>Gammaproteobacteria</taxon>
        <taxon>Chromatiales</taxon>
        <taxon>Chromatiaceae</taxon>
        <taxon>Rheinheimera</taxon>
    </lineage>
</organism>
<reference evidence="1" key="1">
    <citation type="submission" date="2019-04" db="EMBL/GenBank/DDBJ databases">
        <authorList>
            <person name="Brambilla D."/>
        </authorList>
    </citation>
    <scope>NUCLEOTIDE SEQUENCE</scope>
    <source>
        <strain evidence="1">BAL1</strain>
    </source>
</reference>
<dbReference type="AlphaFoldDB" id="A0A486XP39"/>